<dbReference type="AlphaFoldDB" id="A0A1H0MBU1"/>
<protein>
    <recommendedName>
        <fullName evidence="3">DUF4176 domain-containing protein</fullName>
    </recommendedName>
</protein>
<dbReference type="OrthoDB" id="5124454at2"/>
<dbReference type="InterPro" id="IPR025233">
    <property type="entry name" value="DUF4176"/>
</dbReference>
<gene>
    <name evidence="1" type="ORF">SAMN05216347_102280</name>
</gene>
<accession>A0A1H0MBU1</accession>
<dbReference type="Pfam" id="PF13780">
    <property type="entry name" value="DUF4176"/>
    <property type="match status" value="1"/>
</dbReference>
<reference evidence="1 2" key="1">
    <citation type="submission" date="2016-10" db="EMBL/GenBank/DDBJ databases">
        <authorList>
            <person name="de Groot N.N."/>
        </authorList>
    </citation>
    <scope>NUCLEOTIDE SEQUENCE [LARGE SCALE GENOMIC DNA]</scope>
    <source>
        <strain evidence="1 2">Sb04</strain>
    </source>
</reference>
<name>A0A1H0MBU1_STREI</name>
<dbReference type="EMBL" id="FNJK01000002">
    <property type="protein sequence ID" value="SDO77903.1"/>
    <property type="molecule type" value="Genomic_DNA"/>
</dbReference>
<proteinExistence type="predicted"/>
<dbReference type="Proteomes" id="UP000183816">
    <property type="component" value="Unassembled WGS sequence"/>
</dbReference>
<evidence type="ECO:0000313" key="1">
    <source>
        <dbReference type="EMBL" id="SDO77903.1"/>
    </source>
</evidence>
<evidence type="ECO:0008006" key="3">
    <source>
        <dbReference type="Google" id="ProtNLM"/>
    </source>
</evidence>
<dbReference type="RefSeq" id="WP_074482051.1">
    <property type="nucleotide sequence ID" value="NZ_FNJK01000002.1"/>
</dbReference>
<evidence type="ECO:0000313" key="2">
    <source>
        <dbReference type="Proteomes" id="UP000183816"/>
    </source>
</evidence>
<organism evidence="1 2">
    <name type="scientific">Streptococcus equinus</name>
    <name type="common">Streptococcus bovis</name>
    <dbReference type="NCBI Taxonomy" id="1335"/>
    <lineage>
        <taxon>Bacteria</taxon>
        <taxon>Bacillati</taxon>
        <taxon>Bacillota</taxon>
        <taxon>Bacilli</taxon>
        <taxon>Lactobacillales</taxon>
        <taxon>Streptococcaceae</taxon>
        <taxon>Streptococcus</taxon>
    </lineage>
</organism>
<sequence>MSTLLPIGSVVQLEKGEAKLMIVSRFPLYNNNGEIGYFDYSACLYPNGNVDNQAYFFNQENIEKVWFKGYIDENEEKLLQKFESERANIKYPRLELK</sequence>